<evidence type="ECO:0000313" key="1">
    <source>
        <dbReference type="EMBL" id="ARP99539.1"/>
    </source>
</evidence>
<reference evidence="1 2" key="1">
    <citation type="submission" date="2017-05" db="EMBL/GenBank/DDBJ databases">
        <title>Full genome sequence of Pseudorhodoplanes sinuspersici.</title>
        <authorList>
            <person name="Dastgheib S.M.M."/>
            <person name="Shavandi M."/>
            <person name="Tirandaz H."/>
        </authorList>
    </citation>
    <scope>NUCLEOTIDE SEQUENCE [LARGE SCALE GENOMIC DNA]</scope>
    <source>
        <strain evidence="1 2">RIPI110</strain>
    </source>
</reference>
<gene>
    <name evidence="1" type="ORF">CAK95_10930</name>
</gene>
<dbReference type="KEGG" id="psin:CAK95_10930"/>
<proteinExistence type="predicted"/>
<evidence type="ECO:0000313" key="2">
    <source>
        <dbReference type="Proteomes" id="UP000194137"/>
    </source>
</evidence>
<dbReference type="InterPro" id="IPR010445">
    <property type="entry name" value="LapA_dom"/>
</dbReference>
<dbReference type="EMBL" id="CP021112">
    <property type="protein sequence ID" value="ARP99539.1"/>
    <property type="molecule type" value="Genomic_DNA"/>
</dbReference>
<accession>A0A1W6ZQA6</accession>
<keyword evidence="2" id="KW-1185">Reference proteome</keyword>
<dbReference type="Pfam" id="PF06305">
    <property type="entry name" value="LapA_dom"/>
    <property type="match status" value="1"/>
</dbReference>
<dbReference type="STRING" id="1235591.CAK95_10930"/>
<protein>
    <submittedName>
        <fullName evidence="1">Uncharacterized protein</fullName>
    </submittedName>
</protein>
<organism evidence="1 2">
    <name type="scientific">Pseudorhodoplanes sinuspersici</name>
    <dbReference type="NCBI Taxonomy" id="1235591"/>
    <lineage>
        <taxon>Bacteria</taxon>
        <taxon>Pseudomonadati</taxon>
        <taxon>Pseudomonadota</taxon>
        <taxon>Alphaproteobacteria</taxon>
        <taxon>Hyphomicrobiales</taxon>
        <taxon>Pseudorhodoplanes</taxon>
    </lineage>
</organism>
<dbReference type="GO" id="GO:0005886">
    <property type="term" value="C:plasma membrane"/>
    <property type="evidence" value="ECO:0007669"/>
    <property type="project" value="InterPro"/>
</dbReference>
<dbReference type="Proteomes" id="UP000194137">
    <property type="component" value="Chromosome"/>
</dbReference>
<dbReference type="AlphaFoldDB" id="A0A1W6ZQA6"/>
<name>A0A1W6ZQA6_9HYPH</name>
<dbReference type="RefSeq" id="WP_086087948.1">
    <property type="nucleotide sequence ID" value="NZ_CP021112.1"/>
</dbReference>
<sequence>MVRKLVFWLVLVPLAIVILMFAVANREMVTVSFDPFSTTQPAASITVPLFVLIFILVILGVIIGGVASWLRQSEYRRAARRRDSDVYALRREIETLNARLADSPASSNAARLGYRPPLGG</sequence>
<dbReference type="OrthoDB" id="7868067at2"/>